<accession>A0A840TTB1</accession>
<keyword evidence="1" id="KW-1133">Transmembrane helix</keyword>
<sequence length="395" mass="45669">MNEKYFPAIRYFIYISIAIFLFIALFILHKRRSDPLKATNLHLRSIPLTHEEISGKYTGKDTKYVGSEKYIFVENLEIMKDGTYKWKFFTDGDLDPLKEGTYKVTISKKIDDKSMKTTYQHELVLVSSVPHQYTVKYEIIYKKGDFTLLPKDKELNRISLHRIDVSGIAKSNVPTICDCMYNYNIYQRNRADLNHDPETTMLFFKCIDLYSKQYYSGYIKGCTANENISNVMNDPSTPTFQQYEDGDTILVDVVTDSEAPVIESSIENRIGVTEVLSFIISKNKKKVTLSVTNDKRLKYKIVRKDGEQEFQFPTSDNSSSSFRFIKEREDVYSLIFQNTSATYRIYEIDNKIGIVVKTDGKTYNLVGDINTKEGSLQRLKELLLINVVEDSALDN</sequence>
<organism evidence="2 3">
    <name type="scientific">Rhabdobacter roseus</name>
    <dbReference type="NCBI Taxonomy" id="1655419"/>
    <lineage>
        <taxon>Bacteria</taxon>
        <taxon>Pseudomonadati</taxon>
        <taxon>Bacteroidota</taxon>
        <taxon>Cytophagia</taxon>
        <taxon>Cytophagales</taxon>
        <taxon>Cytophagaceae</taxon>
        <taxon>Rhabdobacter</taxon>
    </lineage>
</organism>
<dbReference type="Proteomes" id="UP000557307">
    <property type="component" value="Unassembled WGS sequence"/>
</dbReference>
<name>A0A840TTB1_9BACT</name>
<keyword evidence="1" id="KW-0472">Membrane</keyword>
<gene>
    <name evidence="2" type="ORF">HNQ92_004295</name>
</gene>
<keyword evidence="3" id="KW-1185">Reference proteome</keyword>
<dbReference type="EMBL" id="JACHGF010000008">
    <property type="protein sequence ID" value="MBB5286135.1"/>
    <property type="molecule type" value="Genomic_DNA"/>
</dbReference>
<dbReference type="RefSeq" id="WP_184176957.1">
    <property type="nucleotide sequence ID" value="NZ_JACHGF010000008.1"/>
</dbReference>
<proteinExistence type="predicted"/>
<evidence type="ECO:0000256" key="1">
    <source>
        <dbReference type="SAM" id="Phobius"/>
    </source>
</evidence>
<dbReference type="AlphaFoldDB" id="A0A840TTB1"/>
<evidence type="ECO:0000313" key="3">
    <source>
        <dbReference type="Proteomes" id="UP000557307"/>
    </source>
</evidence>
<protein>
    <submittedName>
        <fullName evidence="2">Uncharacterized protein</fullName>
    </submittedName>
</protein>
<feature type="transmembrane region" description="Helical" evidence="1">
    <location>
        <begin position="12"/>
        <end position="28"/>
    </location>
</feature>
<keyword evidence="1" id="KW-0812">Transmembrane</keyword>
<reference evidence="2 3" key="1">
    <citation type="submission" date="2020-08" db="EMBL/GenBank/DDBJ databases">
        <title>Genomic Encyclopedia of Type Strains, Phase IV (KMG-IV): sequencing the most valuable type-strain genomes for metagenomic binning, comparative biology and taxonomic classification.</title>
        <authorList>
            <person name="Goeker M."/>
        </authorList>
    </citation>
    <scope>NUCLEOTIDE SEQUENCE [LARGE SCALE GENOMIC DNA]</scope>
    <source>
        <strain evidence="2 3">DSM 105074</strain>
    </source>
</reference>
<comment type="caution">
    <text evidence="2">The sequence shown here is derived from an EMBL/GenBank/DDBJ whole genome shotgun (WGS) entry which is preliminary data.</text>
</comment>
<evidence type="ECO:0000313" key="2">
    <source>
        <dbReference type="EMBL" id="MBB5286135.1"/>
    </source>
</evidence>